<dbReference type="GO" id="GO:0015417">
    <property type="term" value="F:ABC-type polyamine transporter activity"/>
    <property type="evidence" value="ECO:0007669"/>
    <property type="project" value="UniProtKB-EC"/>
</dbReference>
<reference evidence="9 10" key="1">
    <citation type="submission" date="2018-11" db="EMBL/GenBank/DDBJ databases">
        <title>Genomic Encyclopedia of Type Strains, Phase IV (KMG-IV): sequencing the most valuable type-strain genomes for metagenomic binning, comparative biology and taxonomic classification.</title>
        <authorList>
            <person name="Goeker M."/>
        </authorList>
    </citation>
    <scope>NUCLEOTIDE SEQUENCE [LARGE SCALE GENOMIC DNA]</scope>
    <source>
        <strain evidence="9 10">DSM 5900</strain>
    </source>
</reference>
<evidence type="ECO:0000313" key="9">
    <source>
        <dbReference type="EMBL" id="ROQ00250.1"/>
    </source>
</evidence>
<name>A0A3N1MBW8_9PROT</name>
<comment type="function">
    <text evidence="7">Part of the ABC transporter complex PotABCD involved in spermidine/putrescine import. Responsible for energy coupling to the transport system.</text>
</comment>
<dbReference type="GO" id="GO:0005524">
    <property type="term" value="F:ATP binding"/>
    <property type="evidence" value="ECO:0007669"/>
    <property type="project" value="UniProtKB-KW"/>
</dbReference>
<dbReference type="PANTHER" id="PTHR42781:SF4">
    <property type="entry name" value="SPERMIDINE_PUTRESCINE IMPORT ATP-BINDING PROTEIN POTA"/>
    <property type="match status" value="1"/>
</dbReference>
<gene>
    <name evidence="7" type="primary">potA</name>
    <name evidence="9" type="ORF">EDC65_2046</name>
</gene>
<dbReference type="EC" id="7.6.2.11" evidence="7"/>
<dbReference type="GO" id="GO:0016887">
    <property type="term" value="F:ATP hydrolysis activity"/>
    <property type="evidence" value="ECO:0007669"/>
    <property type="project" value="InterPro"/>
</dbReference>
<dbReference type="InterPro" id="IPR027417">
    <property type="entry name" value="P-loop_NTPase"/>
</dbReference>
<keyword evidence="2 7" id="KW-1003">Cell membrane</keyword>
<evidence type="ECO:0000256" key="6">
    <source>
        <dbReference type="ARBA" id="ARBA00023136"/>
    </source>
</evidence>
<keyword evidence="3 7" id="KW-0547">Nucleotide-binding</keyword>
<evidence type="ECO:0000256" key="1">
    <source>
        <dbReference type="ARBA" id="ARBA00022448"/>
    </source>
</evidence>
<dbReference type="InterPro" id="IPR003439">
    <property type="entry name" value="ABC_transporter-like_ATP-bd"/>
</dbReference>
<dbReference type="InterPro" id="IPR008995">
    <property type="entry name" value="Mo/tungstate-bd_C_term_dom"/>
</dbReference>
<dbReference type="PANTHER" id="PTHR42781">
    <property type="entry name" value="SPERMIDINE/PUTRESCINE IMPORT ATP-BINDING PROTEIN POTA"/>
    <property type="match status" value="1"/>
</dbReference>
<evidence type="ECO:0000256" key="3">
    <source>
        <dbReference type="ARBA" id="ARBA00022741"/>
    </source>
</evidence>
<keyword evidence="5 7" id="KW-1278">Translocase</keyword>
<comment type="similarity">
    <text evidence="7">Belongs to the ABC transporter superfamily. Spermidine/putrescine importer (TC 3.A.1.11.1) family.</text>
</comment>
<dbReference type="InterPro" id="IPR005893">
    <property type="entry name" value="PotA-like"/>
</dbReference>
<keyword evidence="1 7" id="KW-0813">Transport</keyword>
<keyword evidence="6 7" id="KW-0472">Membrane</keyword>
<evidence type="ECO:0000259" key="8">
    <source>
        <dbReference type="PROSITE" id="PS50893"/>
    </source>
</evidence>
<comment type="subunit">
    <text evidence="7">The complex is composed of two ATP-binding proteins (PotA), two transmembrane proteins (PotB and PotC) and a solute-binding protein (PotD).</text>
</comment>
<dbReference type="Pfam" id="PF00005">
    <property type="entry name" value="ABC_tran"/>
    <property type="match status" value="1"/>
</dbReference>
<dbReference type="InterPro" id="IPR013611">
    <property type="entry name" value="Transp-assoc_OB_typ2"/>
</dbReference>
<organism evidence="9 10">
    <name type="scientific">Stella humosa</name>
    <dbReference type="NCBI Taxonomy" id="94"/>
    <lineage>
        <taxon>Bacteria</taxon>
        <taxon>Pseudomonadati</taxon>
        <taxon>Pseudomonadota</taxon>
        <taxon>Alphaproteobacteria</taxon>
        <taxon>Rhodospirillales</taxon>
        <taxon>Stellaceae</taxon>
        <taxon>Stella</taxon>
    </lineage>
</organism>
<dbReference type="PROSITE" id="PS00211">
    <property type="entry name" value="ABC_TRANSPORTER_1"/>
    <property type="match status" value="1"/>
</dbReference>
<dbReference type="SUPFAM" id="SSF52540">
    <property type="entry name" value="P-loop containing nucleoside triphosphate hydrolases"/>
    <property type="match status" value="1"/>
</dbReference>
<evidence type="ECO:0000256" key="2">
    <source>
        <dbReference type="ARBA" id="ARBA00022475"/>
    </source>
</evidence>
<dbReference type="Gene3D" id="2.40.50.100">
    <property type="match status" value="1"/>
</dbReference>
<dbReference type="AlphaFoldDB" id="A0A3N1MBW8"/>
<dbReference type="NCBIfam" id="TIGR01187">
    <property type="entry name" value="potA"/>
    <property type="match status" value="1"/>
</dbReference>
<dbReference type="Proteomes" id="UP000278222">
    <property type="component" value="Unassembled WGS sequence"/>
</dbReference>
<dbReference type="InterPro" id="IPR050093">
    <property type="entry name" value="ABC_SmlMolc_Importer"/>
</dbReference>
<dbReference type="PROSITE" id="PS50893">
    <property type="entry name" value="ABC_TRANSPORTER_2"/>
    <property type="match status" value="1"/>
</dbReference>
<evidence type="ECO:0000256" key="5">
    <source>
        <dbReference type="ARBA" id="ARBA00022967"/>
    </source>
</evidence>
<keyword evidence="10" id="KW-1185">Reference proteome</keyword>
<dbReference type="GO" id="GO:0015697">
    <property type="term" value="P:quaternary ammonium group transport"/>
    <property type="evidence" value="ECO:0007669"/>
    <property type="project" value="UniProtKB-ARBA"/>
</dbReference>
<dbReference type="InterPro" id="IPR003593">
    <property type="entry name" value="AAA+_ATPase"/>
</dbReference>
<dbReference type="RefSeq" id="WP_170216437.1">
    <property type="nucleotide sequence ID" value="NZ_AP019700.1"/>
</dbReference>
<comment type="caution">
    <text evidence="9">The sequence shown here is derived from an EMBL/GenBank/DDBJ whole genome shotgun (WGS) entry which is preliminary data.</text>
</comment>
<evidence type="ECO:0000313" key="10">
    <source>
        <dbReference type="Proteomes" id="UP000278222"/>
    </source>
</evidence>
<dbReference type="Pfam" id="PF08402">
    <property type="entry name" value="TOBE_2"/>
    <property type="match status" value="1"/>
</dbReference>
<keyword evidence="4 7" id="KW-0067">ATP-binding</keyword>
<evidence type="ECO:0000256" key="7">
    <source>
        <dbReference type="RuleBase" id="RU364083"/>
    </source>
</evidence>
<evidence type="ECO:0000256" key="4">
    <source>
        <dbReference type="ARBA" id="ARBA00022840"/>
    </source>
</evidence>
<dbReference type="EMBL" id="RJKX01000013">
    <property type="protein sequence ID" value="ROQ00250.1"/>
    <property type="molecule type" value="Genomic_DNA"/>
</dbReference>
<comment type="catalytic activity">
    <reaction evidence="7">
        <text>ATP + H2O + polyamine-[polyamine-binding protein]Side 1 = ADP + phosphate + polyamineSide 2 + [polyamine-binding protein]Side 1.</text>
        <dbReference type="EC" id="7.6.2.11"/>
    </reaction>
</comment>
<dbReference type="InterPro" id="IPR017871">
    <property type="entry name" value="ABC_transporter-like_CS"/>
</dbReference>
<dbReference type="FunFam" id="3.40.50.300:FF:000425">
    <property type="entry name" value="Probable ABC transporter, ATP-binding subunit"/>
    <property type="match status" value="1"/>
</dbReference>
<dbReference type="GO" id="GO:0043190">
    <property type="term" value="C:ATP-binding cassette (ABC) transporter complex"/>
    <property type="evidence" value="ECO:0007669"/>
    <property type="project" value="InterPro"/>
</dbReference>
<dbReference type="SMART" id="SM00382">
    <property type="entry name" value="AAA"/>
    <property type="match status" value="1"/>
</dbReference>
<dbReference type="SUPFAM" id="SSF50331">
    <property type="entry name" value="MOP-like"/>
    <property type="match status" value="1"/>
</dbReference>
<accession>A0A3N1MBW8</accession>
<feature type="domain" description="ABC transporter" evidence="8">
    <location>
        <begin position="10"/>
        <end position="240"/>
    </location>
</feature>
<dbReference type="Gene3D" id="3.40.50.300">
    <property type="entry name" value="P-loop containing nucleotide triphosphate hydrolases"/>
    <property type="match status" value="1"/>
</dbReference>
<proteinExistence type="inferred from homology"/>
<sequence length="360" mass="38681">MATTSQSLPLSLAGIEKRFGAVTAIGGVDLAVEAGEFLTLLGPSGSGKTTLLKVIAGFEMPDRGTVRIGQADITRAPPGRRNIGMVFQNYALFPHLTVERNVAFPLAVRHVPRAEIGRRVQEALALVELDGYQARMPSQLSGGQQQRVALARAIVFNPGLLLLDEPFGALDRRLRQQLQEEVRRLQRRLGLTAIFVTHDQEEALLLSDRIAVMNGGAIEQLGPPHEIYARPSTVFAAGFIGESNLWRGTVANAGHDRVTIALDDGTRILAESTATPGPATALVRPERVRLLEDGEAADNRLSVTVEEVSYLGQTQKYLLRSGDRVLTAVWTLAAVAVGRVKAGDTVAVGWQAADVHVIAG</sequence>
<protein>
    <recommendedName>
        <fullName evidence="7">Spermidine/putrescine import ATP-binding protein PotA</fullName>
        <ecNumber evidence="7">7.6.2.11</ecNumber>
    </recommendedName>
</protein>